<dbReference type="Gene3D" id="1.10.1220.10">
    <property type="entry name" value="Met repressor-like"/>
    <property type="match status" value="1"/>
</dbReference>
<protein>
    <submittedName>
        <fullName evidence="2">Helix-turn-helix domain-containing protein</fullName>
    </submittedName>
</protein>
<accession>A0ABM6RDK2</accession>
<dbReference type="InterPro" id="IPR010985">
    <property type="entry name" value="Ribbon_hlx_hlx"/>
</dbReference>
<dbReference type="SUPFAM" id="SSF47598">
    <property type="entry name" value="Ribbon-helix-helix"/>
    <property type="match status" value="1"/>
</dbReference>
<organism evidence="2 3">
    <name type="scientific">Phaeobacter inhibens</name>
    <dbReference type="NCBI Taxonomy" id="221822"/>
    <lineage>
        <taxon>Bacteria</taxon>
        <taxon>Pseudomonadati</taxon>
        <taxon>Pseudomonadota</taxon>
        <taxon>Alphaproteobacteria</taxon>
        <taxon>Rhodobacterales</taxon>
        <taxon>Roseobacteraceae</taxon>
        <taxon>Phaeobacter</taxon>
    </lineage>
</organism>
<feature type="domain" description="Arc-like DNA binding" evidence="1">
    <location>
        <begin position="28"/>
        <end position="67"/>
    </location>
</feature>
<gene>
    <name evidence="2" type="ORF">PhaeoP66_01723</name>
</gene>
<dbReference type="InterPro" id="IPR005569">
    <property type="entry name" value="Arc_DNA-bd_dom"/>
</dbReference>
<dbReference type="Proteomes" id="UP000236536">
    <property type="component" value="Chromosome"/>
</dbReference>
<evidence type="ECO:0000259" key="1">
    <source>
        <dbReference type="Pfam" id="PF03869"/>
    </source>
</evidence>
<evidence type="ECO:0000313" key="2">
    <source>
        <dbReference type="EMBL" id="AUQ94505.1"/>
    </source>
</evidence>
<dbReference type="EMBL" id="CP010705">
    <property type="protein sequence ID" value="AUQ94505.1"/>
    <property type="molecule type" value="Genomic_DNA"/>
</dbReference>
<reference evidence="2 3" key="1">
    <citation type="journal article" date="2017" name="Genome Biol. Evol.">
        <title>Trajectories and Drivers of Genome Evolution in Surface-Associated Marine Phaeobacter.</title>
        <authorList>
            <person name="Freese H.M."/>
            <person name="Sikorski J."/>
            <person name="Bunk B."/>
            <person name="Scheuner C."/>
            <person name="Meier-Kolthoff J.P."/>
            <person name="Sproer C."/>
            <person name="Gram L."/>
            <person name="Overmann J."/>
        </authorList>
    </citation>
    <scope>NUCLEOTIDE SEQUENCE [LARGE SCALE GENOMIC DNA]</scope>
    <source>
        <strain evidence="2 3">P66</strain>
    </source>
</reference>
<keyword evidence="3" id="KW-1185">Reference proteome</keyword>
<evidence type="ECO:0000313" key="3">
    <source>
        <dbReference type="Proteomes" id="UP000236536"/>
    </source>
</evidence>
<reference evidence="2 3" key="2">
    <citation type="journal article" date="2017" name="Int. J. Syst. Evol. Microbiol.">
        <title>Adaptation of Surface-Associated Bacteria to the Open Ocean: A Genomically Distinct Subpopulation of Phaeobacter gallaeciensis Colonizes Pacific Mesozooplankton.</title>
        <authorList>
            <person name="Freese H.M."/>
            <person name="Methner A."/>
            <person name="Overmann J."/>
        </authorList>
    </citation>
    <scope>NUCLEOTIDE SEQUENCE [LARGE SCALE GENOMIC DNA]</scope>
    <source>
        <strain evidence="2 3">P66</strain>
    </source>
</reference>
<proteinExistence type="predicted"/>
<sequence length="153" mass="17692">MTHRVSLNVWHTCGIAVNRKVRQWCGMARDDLHFRLRIPEGLKLRVEKAAKYNRRSMTAEIVATLEEKYPATSVPNLGSRSFHLAATMSDEQRDDFLAHMIDYWEAMAPKEQIPHLISEVEGHLGAVRKFEATHGRKMTTAEITEYIDEHFPF</sequence>
<name>A0ABM6RDK2_9RHOB</name>
<dbReference type="Pfam" id="PF03869">
    <property type="entry name" value="Arc"/>
    <property type="match status" value="1"/>
</dbReference>
<dbReference type="InterPro" id="IPR013321">
    <property type="entry name" value="Arc_rbn_hlx_hlx"/>
</dbReference>